<proteinExistence type="predicted"/>
<accession>A0A1G2KM91</accession>
<keyword evidence="1" id="KW-0472">Membrane</keyword>
<organism evidence="2 3">
    <name type="scientific">Candidatus Sungbacteria bacterium RIFCSPHIGHO2_02_FULL_49_12</name>
    <dbReference type="NCBI Taxonomy" id="1802271"/>
    <lineage>
        <taxon>Bacteria</taxon>
        <taxon>Candidatus Sungiibacteriota</taxon>
    </lineage>
</organism>
<comment type="caution">
    <text evidence="2">The sequence shown here is derived from an EMBL/GenBank/DDBJ whole genome shotgun (WGS) entry which is preliminary data.</text>
</comment>
<protein>
    <submittedName>
        <fullName evidence="2">Uncharacterized protein</fullName>
    </submittedName>
</protein>
<dbReference type="Proteomes" id="UP000177362">
    <property type="component" value="Unassembled WGS sequence"/>
</dbReference>
<evidence type="ECO:0000313" key="3">
    <source>
        <dbReference type="Proteomes" id="UP000177362"/>
    </source>
</evidence>
<gene>
    <name evidence="2" type="ORF">A3C11_02725</name>
</gene>
<dbReference type="AlphaFoldDB" id="A0A1G2KM91"/>
<keyword evidence="1" id="KW-1133">Transmembrane helix</keyword>
<keyword evidence="1" id="KW-0812">Transmembrane</keyword>
<feature type="transmembrane region" description="Helical" evidence="1">
    <location>
        <begin position="5"/>
        <end position="26"/>
    </location>
</feature>
<dbReference type="STRING" id="1802271.A3C11_02725"/>
<reference evidence="2 3" key="1">
    <citation type="journal article" date="2016" name="Nat. Commun.">
        <title>Thousands of microbial genomes shed light on interconnected biogeochemical processes in an aquifer system.</title>
        <authorList>
            <person name="Anantharaman K."/>
            <person name="Brown C.T."/>
            <person name="Hug L.A."/>
            <person name="Sharon I."/>
            <person name="Castelle C.J."/>
            <person name="Probst A.J."/>
            <person name="Thomas B.C."/>
            <person name="Singh A."/>
            <person name="Wilkins M.J."/>
            <person name="Karaoz U."/>
            <person name="Brodie E.L."/>
            <person name="Williams K.H."/>
            <person name="Hubbard S.S."/>
            <person name="Banfield J.F."/>
        </authorList>
    </citation>
    <scope>NUCLEOTIDE SEQUENCE [LARGE SCALE GENOMIC DNA]</scope>
</reference>
<feature type="transmembrane region" description="Helical" evidence="1">
    <location>
        <begin position="70"/>
        <end position="91"/>
    </location>
</feature>
<dbReference type="EMBL" id="MHQJ01000042">
    <property type="protein sequence ID" value="OHA00550.1"/>
    <property type="molecule type" value="Genomic_DNA"/>
</dbReference>
<sequence>MGKLIFRWILIGCVSAYLLLGFWVAFEDYYRDGNGNLSCSKGGFAHDVGYECNFFEYVINSLSWAWLWIFWWWGLGFLIPAGIVFWAGLSLDKKRLLLKKWQK</sequence>
<evidence type="ECO:0000256" key="1">
    <source>
        <dbReference type="SAM" id="Phobius"/>
    </source>
</evidence>
<name>A0A1G2KM91_9BACT</name>
<evidence type="ECO:0000313" key="2">
    <source>
        <dbReference type="EMBL" id="OHA00550.1"/>
    </source>
</evidence>